<dbReference type="EMBL" id="CAADIC010000019">
    <property type="protein sequence ID" value="VFR34675.1"/>
    <property type="molecule type" value="Genomic_DNA"/>
</dbReference>
<reference evidence="5" key="1">
    <citation type="submission" date="2019-03" db="EMBL/GenBank/DDBJ databases">
        <authorList>
            <person name="Danneels B."/>
        </authorList>
    </citation>
    <scope>NUCLEOTIDE SEQUENCE</scope>
</reference>
<dbReference type="Gene3D" id="3.40.50.300">
    <property type="entry name" value="P-loop containing nucleotide triphosphate hydrolases"/>
    <property type="match status" value="1"/>
</dbReference>
<dbReference type="Pfam" id="PF13401">
    <property type="entry name" value="AAA_22"/>
    <property type="match status" value="1"/>
</dbReference>
<dbReference type="GO" id="GO:0016887">
    <property type="term" value="F:ATP hydrolysis activity"/>
    <property type="evidence" value="ECO:0007669"/>
    <property type="project" value="InterPro"/>
</dbReference>
<dbReference type="SMART" id="SM00382">
    <property type="entry name" value="AAA"/>
    <property type="match status" value="1"/>
</dbReference>
<dbReference type="EMBL" id="CAADIJ010000011">
    <property type="protein sequence ID" value="VFR70319.1"/>
    <property type="molecule type" value="Genomic_DNA"/>
</dbReference>
<evidence type="ECO:0000313" key="5">
    <source>
        <dbReference type="EMBL" id="VFR72199.1"/>
    </source>
</evidence>
<dbReference type="InterPro" id="IPR027417">
    <property type="entry name" value="P-loop_NTPase"/>
</dbReference>
<dbReference type="AlphaFoldDB" id="A0A484TFI6"/>
<dbReference type="PANTHER" id="PTHR35894:SF1">
    <property type="entry name" value="PHOSPHORIBULOKINASE _ URIDINE KINASE FAMILY"/>
    <property type="match status" value="1"/>
</dbReference>
<organism evidence="5">
    <name type="scientific">plant metagenome</name>
    <dbReference type="NCBI Taxonomy" id="1297885"/>
    <lineage>
        <taxon>unclassified sequences</taxon>
        <taxon>metagenomes</taxon>
        <taxon>organismal metagenomes</taxon>
    </lineage>
</organism>
<dbReference type="InterPro" id="IPR049945">
    <property type="entry name" value="AAA_22"/>
</dbReference>
<dbReference type="InterPro" id="IPR052026">
    <property type="entry name" value="ExeA_AAA_ATPase_DNA-bind"/>
</dbReference>
<dbReference type="EMBL" id="CAADIL010000016">
    <property type="protein sequence ID" value="VFR72199.1"/>
    <property type="molecule type" value="Genomic_DNA"/>
</dbReference>
<proteinExistence type="predicted"/>
<dbReference type="PANTHER" id="PTHR35894">
    <property type="entry name" value="GENERAL SECRETION PATHWAY PROTEIN A-RELATED"/>
    <property type="match status" value="1"/>
</dbReference>
<evidence type="ECO:0000313" key="4">
    <source>
        <dbReference type="EMBL" id="VFR70319.1"/>
    </source>
</evidence>
<name>A0A484TFI6_9ZZZZ</name>
<sequence length="396" mass="43617">MARKTMKLQAVLQEIGATQAHLAQALNLAPPTISLFLCHGIWPKRSNRERLAEAVAMFLRERGVAEEQIATALETEEWTPERANARASGAPKSSEQPEDDVMLLRKQALTPAARRHFGLTRDPFAEVSDASEVYANEDIRYARLSMLDKAKHGGFMAVVGESGAGKSTLRRDLIEKINRDGMPVRIIQPYVLAMGDSERKGTPLKALNIVEAILADIAPLDRIKQSHEARFRQVHAALRESARAGNKHVLIVEEAHSMPIATLKSLKRFVELEEGFTRLLSIILIGQSELGAKLSEQNAEVREVVQRCEIVTLRPLADVGDYLKFRFKLLGVPLEKVVTDDGIQALCDRLQPPAPKGHQQRSLLYPLAVHNLLAAAMNEAAAAGAPVVDGNIVREV</sequence>
<accession>A0A484TFI6</accession>
<dbReference type="InterPro" id="IPR003593">
    <property type="entry name" value="AAA+_ATPase"/>
</dbReference>
<gene>
    <name evidence="3" type="ORF">ANDA3_3760</name>
    <name evidence="5" type="ORF">DAR2_3610</name>
    <name evidence="4" type="ORF">DAR3_4166</name>
</gene>
<protein>
    <submittedName>
        <fullName evidence="5">Eha</fullName>
    </submittedName>
</protein>
<feature type="domain" description="AAA+ ATPase" evidence="2">
    <location>
        <begin position="152"/>
        <end position="316"/>
    </location>
</feature>
<dbReference type="SUPFAM" id="SSF52540">
    <property type="entry name" value="P-loop containing nucleoside triphosphate hydrolases"/>
    <property type="match status" value="1"/>
</dbReference>
<evidence type="ECO:0000313" key="3">
    <source>
        <dbReference type="EMBL" id="VFR34675.1"/>
    </source>
</evidence>
<feature type="region of interest" description="Disordered" evidence="1">
    <location>
        <begin position="76"/>
        <end position="99"/>
    </location>
</feature>
<evidence type="ECO:0000259" key="2">
    <source>
        <dbReference type="SMART" id="SM00382"/>
    </source>
</evidence>
<evidence type="ECO:0000256" key="1">
    <source>
        <dbReference type="SAM" id="MobiDB-lite"/>
    </source>
</evidence>